<feature type="binding site" evidence="7">
    <location>
        <position position="266"/>
    </location>
    <ligand>
        <name>Mg(2+)</name>
        <dbReference type="ChEBI" id="CHEBI:18420"/>
    </ligand>
</feature>
<evidence type="ECO:0000256" key="5">
    <source>
        <dbReference type="HAMAP-Rule" id="MF_00900"/>
    </source>
</evidence>
<keyword evidence="3 7" id="KW-0460">Magnesium</keyword>
<dbReference type="PIRSF" id="PIRSF006809">
    <property type="entry name" value="GTP-binding_hflX_prd"/>
    <property type="match status" value="1"/>
</dbReference>
<dbReference type="InterPro" id="IPR025121">
    <property type="entry name" value="GTPase_HflX_N"/>
</dbReference>
<dbReference type="Pfam" id="PF01926">
    <property type="entry name" value="MMR_HSR1"/>
    <property type="match status" value="1"/>
</dbReference>
<evidence type="ECO:0000256" key="6">
    <source>
        <dbReference type="PIRSR" id="PIRSR006809-1"/>
    </source>
</evidence>
<evidence type="ECO:0000256" key="4">
    <source>
        <dbReference type="ARBA" id="ARBA00023134"/>
    </source>
</evidence>
<dbReference type="Pfam" id="PF13167">
    <property type="entry name" value="GTP-bdg_N"/>
    <property type="match status" value="2"/>
</dbReference>
<keyword evidence="8" id="KW-0175">Coiled coil</keyword>
<feature type="compositionally biased region" description="Acidic residues" evidence="9">
    <location>
        <begin position="99"/>
        <end position="123"/>
    </location>
</feature>
<dbReference type="GO" id="GO:0046872">
    <property type="term" value="F:metal ion binding"/>
    <property type="evidence" value="ECO:0007669"/>
    <property type="project" value="UniProtKB-KW"/>
</dbReference>
<comment type="subunit">
    <text evidence="5">Monomer. Associates with the 50S ribosomal subunit.</text>
</comment>
<dbReference type="Gene3D" id="6.10.250.2860">
    <property type="match status" value="1"/>
</dbReference>
<comment type="caution">
    <text evidence="11">The sequence shown here is derived from an EMBL/GenBank/DDBJ whole genome shotgun (WGS) entry which is preliminary data.</text>
</comment>
<feature type="domain" description="Hflx-type G" evidence="10">
    <location>
        <begin position="253"/>
        <end position="418"/>
    </location>
</feature>
<evidence type="ECO:0000313" key="12">
    <source>
        <dbReference type="Proteomes" id="UP000075320"/>
    </source>
</evidence>
<dbReference type="HAMAP" id="MF_00900">
    <property type="entry name" value="GTPase_HflX"/>
    <property type="match status" value="1"/>
</dbReference>
<dbReference type="InterPro" id="IPR030394">
    <property type="entry name" value="G_HFLX_dom"/>
</dbReference>
<dbReference type="InterPro" id="IPR027417">
    <property type="entry name" value="P-loop_NTPase"/>
</dbReference>
<comment type="cofactor">
    <cofactor evidence="7">
        <name>Mg(2+)</name>
        <dbReference type="ChEBI" id="CHEBI:18420"/>
    </cofactor>
</comment>
<feature type="binding site" evidence="6">
    <location>
        <begin position="372"/>
        <end position="375"/>
    </location>
    <ligand>
        <name>GTP</name>
        <dbReference type="ChEBI" id="CHEBI:37565"/>
    </ligand>
</feature>
<dbReference type="Proteomes" id="UP000075320">
    <property type="component" value="Unassembled WGS sequence"/>
</dbReference>
<dbReference type="GO" id="GO:0003924">
    <property type="term" value="F:GTPase activity"/>
    <property type="evidence" value="ECO:0007669"/>
    <property type="project" value="UniProtKB-UniRule"/>
</dbReference>
<evidence type="ECO:0000256" key="3">
    <source>
        <dbReference type="ARBA" id="ARBA00022842"/>
    </source>
</evidence>
<dbReference type="PANTHER" id="PTHR10229">
    <property type="entry name" value="GTP-BINDING PROTEIN HFLX"/>
    <property type="match status" value="1"/>
</dbReference>
<name>A0A150WH60_BDEBC</name>
<dbReference type="AlphaFoldDB" id="A0A150WH60"/>
<feature type="binding site" evidence="6">
    <location>
        <begin position="306"/>
        <end position="309"/>
    </location>
    <ligand>
        <name>GTP</name>
        <dbReference type="ChEBI" id="CHEBI:37565"/>
    </ligand>
</feature>
<comment type="subcellular location">
    <subcellularLocation>
        <location evidence="5">Cytoplasm</location>
    </subcellularLocation>
    <text evidence="5">May associate with membranes.</text>
</comment>
<comment type="similarity">
    <text evidence="5">Belongs to the TRAFAC class OBG-HflX-like GTPase superfamily. HflX GTPase family.</text>
</comment>
<dbReference type="CDD" id="cd01878">
    <property type="entry name" value="HflX"/>
    <property type="match status" value="1"/>
</dbReference>
<proteinExistence type="inferred from homology"/>
<reference evidence="11 12" key="1">
    <citation type="submission" date="2016-03" db="EMBL/GenBank/DDBJ databases">
        <authorList>
            <person name="Ploux O."/>
        </authorList>
    </citation>
    <scope>NUCLEOTIDE SEQUENCE [LARGE SCALE GENOMIC DNA]</scope>
    <source>
        <strain evidence="11 12">R0</strain>
    </source>
</reference>
<evidence type="ECO:0000313" key="11">
    <source>
        <dbReference type="EMBL" id="KYG62415.1"/>
    </source>
</evidence>
<evidence type="ECO:0000256" key="9">
    <source>
        <dbReference type="SAM" id="MobiDB-lite"/>
    </source>
</evidence>
<dbReference type="Gene3D" id="3.40.50.11060">
    <property type="entry name" value="GTPase HflX, N-terminal domain"/>
    <property type="match status" value="1"/>
</dbReference>
<feature type="binding site" evidence="6">
    <location>
        <begin position="284"/>
        <end position="288"/>
    </location>
    <ligand>
        <name>GTP</name>
        <dbReference type="ChEBI" id="CHEBI:37565"/>
    </ligand>
</feature>
<feature type="coiled-coil region" evidence="8">
    <location>
        <begin position="221"/>
        <end position="248"/>
    </location>
</feature>
<keyword evidence="4 5" id="KW-0342">GTP-binding</keyword>
<dbReference type="RefSeq" id="WP_061836376.1">
    <property type="nucleotide sequence ID" value="NZ_LUKE01000005.1"/>
</dbReference>
<gene>
    <name evidence="5" type="primary">hflX</name>
    <name evidence="11" type="ORF">AZI86_16415</name>
</gene>
<evidence type="ECO:0000256" key="2">
    <source>
        <dbReference type="ARBA" id="ARBA00022741"/>
    </source>
</evidence>
<feature type="binding site" evidence="7">
    <location>
        <position position="286"/>
    </location>
    <ligand>
        <name>Mg(2+)</name>
        <dbReference type="ChEBI" id="CHEBI:18420"/>
    </ligand>
</feature>
<dbReference type="OrthoDB" id="9764784at2"/>
<evidence type="ECO:0000256" key="8">
    <source>
        <dbReference type="SAM" id="Coils"/>
    </source>
</evidence>
<dbReference type="InterPro" id="IPR006073">
    <property type="entry name" value="GTP-bd"/>
</dbReference>
<dbReference type="InterPro" id="IPR042108">
    <property type="entry name" value="GTPase_HflX_N_sf"/>
</dbReference>
<protein>
    <recommendedName>
        <fullName evidence="5">GTPase HflX</fullName>
    </recommendedName>
    <alternativeName>
        <fullName evidence="5">GTP-binding protein HflX</fullName>
    </alternativeName>
</protein>
<dbReference type="PROSITE" id="PS51705">
    <property type="entry name" value="G_HFLX"/>
    <property type="match status" value="1"/>
</dbReference>
<dbReference type="NCBIfam" id="TIGR03156">
    <property type="entry name" value="GTP_HflX"/>
    <property type="match status" value="1"/>
</dbReference>
<keyword evidence="5" id="KW-0963">Cytoplasm</keyword>
<dbReference type="PANTHER" id="PTHR10229:SF0">
    <property type="entry name" value="GTP-BINDING PROTEIN 6-RELATED"/>
    <property type="match status" value="1"/>
</dbReference>
<feature type="binding site" evidence="6">
    <location>
        <begin position="396"/>
        <end position="398"/>
    </location>
    <ligand>
        <name>GTP</name>
        <dbReference type="ChEBI" id="CHEBI:37565"/>
    </ligand>
</feature>
<organism evidence="11 12">
    <name type="scientific">Bdellovibrio bacteriovorus</name>
    <dbReference type="NCBI Taxonomy" id="959"/>
    <lineage>
        <taxon>Bacteria</taxon>
        <taxon>Pseudomonadati</taxon>
        <taxon>Bdellovibrionota</taxon>
        <taxon>Bdellovibrionia</taxon>
        <taxon>Bdellovibrionales</taxon>
        <taxon>Pseudobdellovibrionaceae</taxon>
        <taxon>Bdellovibrio</taxon>
    </lineage>
</organism>
<dbReference type="InterPro" id="IPR016496">
    <property type="entry name" value="GTPase_HflX"/>
</dbReference>
<keyword evidence="12" id="KW-1185">Reference proteome</keyword>
<dbReference type="GO" id="GO:0005525">
    <property type="term" value="F:GTP binding"/>
    <property type="evidence" value="ECO:0007669"/>
    <property type="project" value="UniProtKB-UniRule"/>
</dbReference>
<dbReference type="SUPFAM" id="SSF52540">
    <property type="entry name" value="P-loop containing nucleoside triphosphate hydrolases"/>
    <property type="match status" value="1"/>
</dbReference>
<sequence>MDEFLDPQPLKALLIGVQLPKVSDQETQYSLAELSRLVTTLGYEVVGQTSQKRSSTRSATVLGEGKLKDIAKWTGGPGFLGPMFKKKKHKAALRFEKEEEEDSFEGEEFFEESDEPEILEESSGETAPQEKAQVAIFDCELSPSQLRNMEHVLGVPVLDRTGVIIEIFNRHARTREAKLQVEIARLRYVAPRLRETGGGEDRGGGGIGAKGAGESVIELDRRHIRDRIKELKDELASISQEHETRRARRSQELVVALVGYTNAGKSSLMRALTGSEIYVADKLFATLDTTVRILQPETKPKILVSDTVGFIKKLPHDLVASFKSTLDEASNASLLLYVVDCSDPTFRSQLEVTKTTLREVGAGEIDNVLILNKVDRLTAEERASLAAEFPQGYFLSAHNPDDITQLHTYLVKHFENSMVDEDLFIPYDVQKAIGEIRGKFAILGEEYDERGVTLKVRASPEDIRRLKTRHGI</sequence>
<feature type="binding site" evidence="6">
    <location>
        <begin position="259"/>
        <end position="266"/>
    </location>
    <ligand>
        <name>GTP</name>
        <dbReference type="ChEBI" id="CHEBI:37565"/>
    </ligand>
</feature>
<dbReference type="InterPro" id="IPR032305">
    <property type="entry name" value="GTP-bd_M"/>
</dbReference>
<keyword evidence="2 5" id="KW-0547">Nucleotide-binding</keyword>
<feature type="region of interest" description="Disordered" evidence="9">
    <location>
        <begin position="99"/>
        <end position="129"/>
    </location>
</feature>
<dbReference type="EMBL" id="LUKE01000005">
    <property type="protein sequence ID" value="KYG62415.1"/>
    <property type="molecule type" value="Genomic_DNA"/>
</dbReference>
<evidence type="ECO:0000256" key="1">
    <source>
        <dbReference type="ARBA" id="ARBA00022723"/>
    </source>
</evidence>
<comment type="function">
    <text evidence="5">GTPase that associates with the 50S ribosomal subunit and may have a role during protein synthesis or ribosome biogenesis.</text>
</comment>
<dbReference type="Pfam" id="PF16360">
    <property type="entry name" value="GTP-bdg_M"/>
    <property type="match status" value="1"/>
</dbReference>
<dbReference type="Gene3D" id="3.40.50.300">
    <property type="entry name" value="P-loop containing nucleotide triphosphate hydrolases"/>
    <property type="match status" value="1"/>
</dbReference>
<keyword evidence="1 7" id="KW-0479">Metal-binding</keyword>
<evidence type="ECO:0000256" key="7">
    <source>
        <dbReference type="PIRSR" id="PIRSR006809-2"/>
    </source>
</evidence>
<accession>A0A150WH60</accession>
<evidence type="ECO:0000259" key="10">
    <source>
        <dbReference type="PROSITE" id="PS51705"/>
    </source>
</evidence>
<dbReference type="PRINTS" id="PR00326">
    <property type="entry name" value="GTP1OBG"/>
</dbReference>
<dbReference type="GO" id="GO:0043022">
    <property type="term" value="F:ribosome binding"/>
    <property type="evidence" value="ECO:0007669"/>
    <property type="project" value="TreeGrafter"/>
</dbReference>
<dbReference type="GO" id="GO:0005737">
    <property type="term" value="C:cytoplasm"/>
    <property type="evidence" value="ECO:0007669"/>
    <property type="project" value="UniProtKB-SubCell"/>
</dbReference>